<protein>
    <submittedName>
        <fullName evidence="1">Uncharacterized protein</fullName>
    </submittedName>
</protein>
<dbReference type="RefSeq" id="WP_387396015.1">
    <property type="nucleotide sequence ID" value="NZ_JBIAMT010000003.1"/>
</dbReference>
<accession>A0ABW6P5V2</accession>
<evidence type="ECO:0000313" key="2">
    <source>
        <dbReference type="Proteomes" id="UP001601442"/>
    </source>
</evidence>
<comment type="caution">
    <text evidence="1">The sequence shown here is derived from an EMBL/GenBank/DDBJ whole genome shotgun (WGS) entry which is preliminary data.</text>
</comment>
<evidence type="ECO:0000313" key="1">
    <source>
        <dbReference type="EMBL" id="MFF0498509.1"/>
    </source>
</evidence>
<dbReference type="Proteomes" id="UP001601442">
    <property type="component" value="Unassembled WGS sequence"/>
</dbReference>
<sequence length="73" mass="8137">MIFVQVTTPEELAEYPLGTVFCDAEGWWGCIDGKYPNPSIYSLEIIAFGTDYSFSEYQATYPVTVLSTPPSTK</sequence>
<proteinExistence type="predicted"/>
<keyword evidence="2" id="KW-1185">Reference proteome</keyword>
<gene>
    <name evidence="1" type="ORF">ACFYU5_19040</name>
</gene>
<organism evidence="1 2">
    <name type="scientific">Nocardia aobensis</name>
    <dbReference type="NCBI Taxonomy" id="257277"/>
    <lineage>
        <taxon>Bacteria</taxon>
        <taxon>Bacillati</taxon>
        <taxon>Actinomycetota</taxon>
        <taxon>Actinomycetes</taxon>
        <taxon>Mycobacteriales</taxon>
        <taxon>Nocardiaceae</taxon>
        <taxon>Nocardia</taxon>
    </lineage>
</organism>
<reference evidence="1 2" key="1">
    <citation type="submission" date="2024-10" db="EMBL/GenBank/DDBJ databases">
        <title>The Natural Products Discovery Center: Release of the First 8490 Sequenced Strains for Exploring Actinobacteria Biosynthetic Diversity.</title>
        <authorList>
            <person name="Kalkreuter E."/>
            <person name="Kautsar S.A."/>
            <person name="Yang D."/>
            <person name="Bader C.D."/>
            <person name="Teijaro C.N."/>
            <person name="Fluegel L."/>
            <person name="Davis C.M."/>
            <person name="Simpson J.R."/>
            <person name="Lauterbach L."/>
            <person name="Steele A.D."/>
            <person name="Gui C."/>
            <person name="Meng S."/>
            <person name="Li G."/>
            <person name="Viehrig K."/>
            <person name="Ye F."/>
            <person name="Su P."/>
            <person name="Kiefer A.F."/>
            <person name="Nichols A."/>
            <person name="Cepeda A.J."/>
            <person name="Yan W."/>
            <person name="Fan B."/>
            <person name="Jiang Y."/>
            <person name="Adhikari A."/>
            <person name="Zheng C.-J."/>
            <person name="Schuster L."/>
            <person name="Cowan T.M."/>
            <person name="Smanski M.J."/>
            <person name="Chevrette M.G."/>
            <person name="De Carvalho L.P.S."/>
            <person name="Shen B."/>
        </authorList>
    </citation>
    <scope>NUCLEOTIDE SEQUENCE [LARGE SCALE GENOMIC DNA]</scope>
    <source>
        <strain evidence="1 2">NPDC004119</strain>
    </source>
</reference>
<name>A0ABW6P5V2_9NOCA</name>
<dbReference type="EMBL" id="JBIAMT010000003">
    <property type="protein sequence ID" value="MFF0498509.1"/>
    <property type="molecule type" value="Genomic_DNA"/>
</dbReference>